<reference evidence="1" key="1">
    <citation type="submission" date="2021-06" db="EMBL/GenBank/DDBJ databases">
        <authorList>
            <person name="Kallberg Y."/>
            <person name="Tangrot J."/>
            <person name="Rosling A."/>
        </authorList>
    </citation>
    <scope>NUCLEOTIDE SEQUENCE</scope>
    <source>
        <strain evidence="1">MA453B</strain>
    </source>
</reference>
<comment type="caution">
    <text evidence="1">The sequence shown here is derived from an EMBL/GenBank/DDBJ whole genome shotgun (WGS) entry which is preliminary data.</text>
</comment>
<evidence type="ECO:0000313" key="1">
    <source>
        <dbReference type="EMBL" id="CAG8800766.1"/>
    </source>
</evidence>
<sequence>VSLVDNMEASIGYDESDVDLIYEIMNNEQLHIEASIDSSIDFYESDVEDSVLEDMSSNIEASID</sequence>
<dbReference type="AlphaFoldDB" id="A0A9N9JXM6"/>
<dbReference type="OrthoDB" id="2487644at2759"/>
<proteinExistence type="predicted"/>
<name>A0A9N9JXM6_9GLOM</name>
<dbReference type="Proteomes" id="UP000789405">
    <property type="component" value="Unassembled WGS sequence"/>
</dbReference>
<organism evidence="1 2">
    <name type="scientific">Dentiscutata erythropus</name>
    <dbReference type="NCBI Taxonomy" id="1348616"/>
    <lineage>
        <taxon>Eukaryota</taxon>
        <taxon>Fungi</taxon>
        <taxon>Fungi incertae sedis</taxon>
        <taxon>Mucoromycota</taxon>
        <taxon>Glomeromycotina</taxon>
        <taxon>Glomeromycetes</taxon>
        <taxon>Diversisporales</taxon>
        <taxon>Gigasporaceae</taxon>
        <taxon>Dentiscutata</taxon>
    </lineage>
</organism>
<protein>
    <submittedName>
        <fullName evidence="1">16132_t:CDS:1</fullName>
    </submittedName>
</protein>
<dbReference type="EMBL" id="CAJVPY010035174">
    <property type="protein sequence ID" value="CAG8800766.1"/>
    <property type="molecule type" value="Genomic_DNA"/>
</dbReference>
<gene>
    <name evidence="1" type="ORF">DERYTH_LOCUS23324</name>
</gene>
<feature type="non-terminal residue" evidence="1">
    <location>
        <position position="64"/>
    </location>
</feature>
<evidence type="ECO:0000313" key="2">
    <source>
        <dbReference type="Proteomes" id="UP000789405"/>
    </source>
</evidence>
<keyword evidence="2" id="KW-1185">Reference proteome</keyword>
<feature type="non-terminal residue" evidence="1">
    <location>
        <position position="1"/>
    </location>
</feature>
<accession>A0A9N9JXM6</accession>